<gene>
    <name evidence="1" type="ORF">HAX54_025721</name>
</gene>
<accession>A0ABS8S6L1</accession>
<keyword evidence="2" id="KW-1185">Reference proteome</keyword>
<evidence type="ECO:0000313" key="2">
    <source>
        <dbReference type="Proteomes" id="UP000823775"/>
    </source>
</evidence>
<feature type="non-terminal residue" evidence="1">
    <location>
        <position position="1"/>
    </location>
</feature>
<name>A0ABS8S6L1_DATST</name>
<reference evidence="1 2" key="1">
    <citation type="journal article" date="2021" name="BMC Genomics">
        <title>Datura genome reveals duplications of psychoactive alkaloid biosynthetic genes and high mutation rate following tissue culture.</title>
        <authorList>
            <person name="Rajewski A."/>
            <person name="Carter-House D."/>
            <person name="Stajich J."/>
            <person name="Litt A."/>
        </authorList>
    </citation>
    <scope>NUCLEOTIDE SEQUENCE [LARGE SCALE GENOMIC DNA]</scope>
    <source>
        <strain evidence="1">AR-01</strain>
    </source>
</reference>
<comment type="caution">
    <text evidence="1">The sequence shown here is derived from an EMBL/GenBank/DDBJ whole genome shotgun (WGS) entry which is preliminary data.</text>
</comment>
<dbReference type="EMBL" id="JACEIK010000312">
    <property type="protein sequence ID" value="MCD7454701.1"/>
    <property type="molecule type" value="Genomic_DNA"/>
</dbReference>
<organism evidence="1 2">
    <name type="scientific">Datura stramonium</name>
    <name type="common">Jimsonweed</name>
    <name type="synonym">Common thornapple</name>
    <dbReference type="NCBI Taxonomy" id="4076"/>
    <lineage>
        <taxon>Eukaryota</taxon>
        <taxon>Viridiplantae</taxon>
        <taxon>Streptophyta</taxon>
        <taxon>Embryophyta</taxon>
        <taxon>Tracheophyta</taxon>
        <taxon>Spermatophyta</taxon>
        <taxon>Magnoliopsida</taxon>
        <taxon>eudicotyledons</taxon>
        <taxon>Gunneridae</taxon>
        <taxon>Pentapetalae</taxon>
        <taxon>asterids</taxon>
        <taxon>lamiids</taxon>
        <taxon>Solanales</taxon>
        <taxon>Solanaceae</taxon>
        <taxon>Solanoideae</taxon>
        <taxon>Datureae</taxon>
        <taxon>Datura</taxon>
    </lineage>
</organism>
<protein>
    <submittedName>
        <fullName evidence="1">Uncharacterized protein</fullName>
    </submittedName>
</protein>
<proteinExistence type="predicted"/>
<feature type="non-terminal residue" evidence="1">
    <location>
        <position position="64"/>
    </location>
</feature>
<sequence length="64" mass="7411">LEKKHEFGLEGNEVEKEFHPFTQLYISGIDNPLTCIEVKENLEVLEEEPSSFLEKSNFSGLLER</sequence>
<dbReference type="Proteomes" id="UP000823775">
    <property type="component" value="Unassembled WGS sequence"/>
</dbReference>
<evidence type="ECO:0000313" key="1">
    <source>
        <dbReference type="EMBL" id="MCD7454701.1"/>
    </source>
</evidence>